<dbReference type="PANTHER" id="PTHR42928:SF5">
    <property type="entry name" value="BLR1237 PROTEIN"/>
    <property type="match status" value="1"/>
</dbReference>
<evidence type="ECO:0000256" key="2">
    <source>
        <dbReference type="SAM" id="SignalP"/>
    </source>
</evidence>
<keyword evidence="4" id="KW-1185">Reference proteome</keyword>
<keyword evidence="2" id="KW-0732">Signal</keyword>
<feature type="chain" id="PRO_5032603952" evidence="2">
    <location>
        <begin position="40"/>
        <end position="335"/>
    </location>
</feature>
<dbReference type="PIRSF" id="PIRSF017082">
    <property type="entry name" value="YflP"/>
    <property type="match status" value="1"/>
</dbReference>
<comment type="similarity">
    <text evidence="1">Belongs to the UPF0065 (bug) family.</text>
</comment>
<protein>
    <submittedName>
        <fullName evidence="3">Tripartite tricarboxylate transporter substrate binding protein</fullName>
    </submittedName>
</protein>
<dbReference type="Gene3D" id="3.40.190.150">
    <property type="entry name" value="Bordetella uptake gene, domain 1"/>
    <property type="match status" value="1"/>
</dbReference>
<dbReference type="AlphaFoldDB" id="A0A845B9R1"/>
<dbReference type="SUPFAM" id="SSF53850">
    <property type="entry name" value="Periplasmic binding protein-like II"/>
    <property type="match status" value="1"/>
</dbReference>
<comment type="caution">
    <text evidence="3">The sequence shown here is derived from an EMBL/GenBank/DDBJ whole genome shotgun (WGS) entry which is preliminary data.</text>
</comment>
<dbReference type="CDD" id="cd07012">
    <property type="entry name" value="PBP2_Bug_TTT"/>
    <property type="match status" value="1"/>
</dbReference>
<sequence>MVTARIPASIAPRPRPTRRALGGLALGALAAGLPGRAMAAWPDHPVTAIVPYPPGGNNDILARLLSPAVERALGQTLIIENRGGGGGTIGATAAARAEPDGYTLAFLDIGTLAIAPFLFARLSYQPESFEPLIRLTEVPLTVGVPAGSPYRTLQDLLAAAKAKPNGITYASPGNGTAGHLAAQMLVSLSGARMVHVPYRGSGPAVTELTAGRVDLLIDGTLLPAVQQGQLRALATTGPHRSPFLPDVPTVAEAALPAYSFLSWHGVAAPKGTPAPVLARLNAAFDAALRDPMVVERAKQLGLPLKGGTAAEFAAFASEERKKMEKLVQESGARVE</sequence>
<gene>
    <name evidence="3" type="ORF">E0493_01985</name>
</gene>
<organism evidence="3 4">
    <name type="scientific">Teichococcus coralli</name>
    <dbReference type="NCBI Taxonomy" id="2545983"/>
    <lineage>
        <taxon>Bacteria</taxon>
        <taxon>Pseudomonadati</taxon>
        <taxon>Pseudomonadota</taxon>
        <taxon>Alphaproteobacteria</taxon>
        <taxon>Acetobacterales</taxon>
        <taxon>Roseomonadaceae</taxon>
        <taxon>Roseomonas</taxon>
    </lineage>
</organism>
<dbReference type="OrthoDB" id="7248487at2"/>
<dbReference type="RefSeq" id="WP_160935222.1">
    <property type="nucleotide sequence ID" value="NZ_SNVJ01000001.1"/>
</dbReference>
<evidence type="ECO:0000313" key="3">
    <source>
        <dbReference type="EMBL" id="MXP62122.1"/>
    </source>
</evidence>
<proteinExistence type="inferred from homology"/>
<dbReference type="Gene3D" id="3.40.190.10">
    <property type="entry name" value="Periplasmic binding protein-like II"/>
    <property type="match status" value="1"/>
</dbReference>
<evidence type="ECO:0000313" key="4">
    <source>
        <dbReference type="Proteomes" id="UP000460715"/>
    </source>
</evidence>
<dbReference type="Proteomes" id="UP000460715">
    <property type="component" value="Unassembled WGS sequence"/>
</dbReference>
<evidence type="ECO:0000256" key="1">
    <source>
        <dbReference type="ARBA" id="ARBA00006987"/>
    </source>
</evidence>
<accession>A0A845B9R1</accession>
<dbReference type="InterPro" id="IPR005064">
    <property type="entry name" value="BUG"/>
</dbReference>
<dbReference type="PANTHER" id="PTHR42928">
    <property type="entry name" value="TRICARBOXYLATE-BINDING PROTEIN"/>
    <property type="match status" value="1"/>
</dbReference>
<dbReference type="Pfam" id="PF03401">
    <property type="entry name" value="TctC"/>
    <property type="match status" value="1"/>
</dbReference>
<dbReference type="InterPro" id="IPR042100">
    <property type="entry name" value="Bug_dom1"/>
</dbReference>
<name>A0A845B9R1_9PROT</name>
<dbReference type="EMBL" id="SNVJ01000001">
    <property type="protein sequence ID" value="MXP62122.1"/>
    <property type="molecule type" value="Genomic_DNA"/>
</dbReference>
<feature type="signal peptide" evidence="2">
    <location>
        <begin position="1"/>
        <end position="39"/>
    </location>
</feature>
<reference evidence="3 4" key="1">
    <citation type="submission" date="2019-03" db="EMBL/GenBank/DDBJ databases">
        <title>Roseomonas sp. a novel Roseomonas species isolated from Sea whip Gorgonian.</title>
        <authorList>
            <person name="Li F."/>
            <person name="Pan X."/>
            <person name="Huang S."/>
            <person name="Li Z."/>
            <person name="Meng B."/>
        </authorList>
    </citation>
    <scope>NUCLEOTIDE SEQUENCE [LARGE SCALE GENOMIC DNA]</scope>
    <source>
        <strain evidence="3 4">M0104</strain>
    </source>
</reference>